<organism evidence="8 9">
    <name type="scientific">Plasmodium falciparum MaliPS096_E11</name>
    <dbReference type="NCBI Taxonomy" id="1036727"/>
    <lineage>
        <taxon>Eukaryota</taxon>
        <taxon>Sar</taxon>
        <taxon>Alveolata</taxon>
        <taxon>Apicomplexa</taxon>
        <taxon>Aconoidasida</taxon>
        <taxon>Haemosporida</taxon>
        <taxon>Plasmodiidae</taxon>
        <taxon>Plasmodium</taxon>
        <taxon>Plasmodium (Laverania)</taxon>
    </lineage>
</organism>
<feature type="region of interest" description="Disordered" evidence="1">
    <location>
        <begin position="1"/>
        <end position="23"/>
    </location>
</feature>
<dbReference type="EMBL" id="KI925851">
    <property type="protein sequence ID" value="ETW45979.1"/>
    <property type="molecule type" value="Genomic_DNA"/>
</dbReference>
<feature type="region of interest" description="Disordered" evidence="1">
    <location>
        <begin position="803"/>
        <end position="891"/>
    </location>
</feature>
<dbReference type="GO" id="GO:0046789">
    <property type="term" value="F:host cell surface receptor binding"/>
    <property type="evidence" value="ECO:0007669"/>
    <property type="project" value="InterPro"/>
</dbReference>
<evidence type="ECO:0008006" key="10">
    <source>
        <dbReference type="Google" id="ProtNLM"/>
    </source>
</evidence>
<feature type="region of interest" description="Disordered" evidence="1">
    <location>
        <begin position="1078"/>
        <end position="1142"/>
    </location>
</feature>
<dbReference type="InterPro" id="IPR041480">
    <property type="entry name" value="CIDR1_gamma"/>
</dbReference>
<feature type="domain" description="Cysteine-rich interdomain region 1 gamma" evidence="6">
    <location>
        <begin position="1443"/>
        <end position="1504"/>
    </location>
</feature>
<feature type="compositionally biased region" description="Basic and acidic residues" evidence="1">
    <location>
        <begin position="1702"/>
        <end position="1719"/>
    </location>
</feature>
<evidence type="ECO:0000313" key="8">
    <source>
        <dbReference type="EMBL" id="ETW45979.1"/>
    </source>
</evidence>
<evidence type="ECO:0000259" key="5">
    <source>
        <dbReference type="Pfam" id="PF15447"/>
    </source>
</evidence>
<dbReference type="InterPro" id="IPR029210">
    <property type="entry name" value="PfEMP1_NTS"/>
</dbReference>
<evidence type="ECO:0000259" key="6">
    <source>
        <dbReference type="Pfam" id="PF18562"/>
    </source>
</evidence>
<feature type="non-terminal residue" evidence="8">
    <location>
        <position position="1787"/>
    </location>
</feature>
<feature type="domain" description="Duffy-antigen binding" evidence="4">
    <location>
        <begin position="938"/>
        <end position="1189"/>
    </location>
</feature>
<keyword evidence="2" id="KW-1133">Transmembrane helix</keyword>
<dbReference type="Gene3D" id="1.20.1310.20">
    <property type="entry name" value="Duffy-antigen binding domain"/>
    <property type="match status" value="2"/>
</dbReference>
<feature type="domain" description="Duffy-binding-like" evidence="3">
    <location>
        <begin position="661"/>
        <end position="807"/>
    </location>
</feature>
<keyword evidence="2" id="KW-0812">Transmembrane</keyword>
<feature type="domain" description="Plasmodium falciparum erythrocyte membrane protein-1 N-terminal segment" evidence="5">
    <location>
        <begin position="20"/>
        <end position="56"/>
    </location>
</feature>
<dbReference type="InterPro" id="IPR054595">
    <property type="entry name" value="DBL_C"/>
</dbReference>
<feature type="compositionally biased region" description="Basic and acidic residues" evidence="1">
    <location>
        <begin position="859"/>
        <end position="876"/>
    </location>
</feature>
<name>A0A024WFU9_PLAFA</name>
<feature type="compositionally biased region" description="Basic and acidic residues" evidence="1">
    <location>
        <begin position="747"/>
        <end position="778"/>
    </location>
</feature>
<dbReference type="Proteomes" id="UP000030699">
    <property type="component" value="Unassembled WGS sequence"/>
</dbReference>
<proteinExistence type="predicted"/>
<feature type="region of interest" description="Disordered" evidence="1">
    <location>
        <begin position="1028"/>
        <end position="1056"/>
    </location>
</feature>
<feature type="region of interest" description="Disordered" evidence="1">
    <location>
        <begin position="962"/>
        <end position="992"/>
    </location>
</feature>
<feature type="compositionally biased region" description="Basic and acidic residues" evidence="1">
    <location>
        <begin position="1103"/>
        <end position="1113"/>
    </location>
</feature>
<feature type="domain" description="Duffy-binding-like" evidence="3">
    <location>
        <begin position="1520"/>
        <end position="1663"/>
    </location>
</feature>
<dbReference type="Pfam" id="PF05424">
    <property type="entry name" value="Duffy_binding"/>
    <property type="match status" value="2"/>
</dbReference>
<feature type="compositionally biased region" description="Polar residues" evidence="1">
    <location>
        <begin position="983"/>
        <end position="992"/>
    </location>
</feature>
<dbReference type="Pfam" id="PF22672">
    <property type="entry name" value="DBL_C"/>
    <property type="match status" value="2"/>
</dbReference>
<dbReference type="SUPFAM" id="SSF140924">
    <property type="entry name" value="Duffy binding domain-like"/>
    <property type="match status" value="4"/>
</dbReference>
<evidence type="ECO:0000256" key="1">
    <source>
        <dbReference type="SAM" id="MobiDB-lite"/>
    </source>
</evidence>
<feature type="compositionally biased region" description="Basic and acidic residues" evidence="1">
    <location>
        <begin position="1039"/>
        <end position="1051"/>
    </location>
</feature>
<keyword evidence="2" id="KW-0472">Membrane</keyword>
<feature type="compositionally biased region" description="Low complexity" evidence="1">
    <location>
        <begin position="1078"/>
        <end position="1093"/>
    </location>
</feature>
<dbReference type="Gene3D" id="1.20.58.1930">
    <property type="match status" value="1"/>
</dbReference>
<dbReference type="FunFam" id="1.20.1310.20:FF:000001">
    <property type="entry name" value="Erythrocyte membrane protein 1, PfEMP1"/>
    <property type="match status" value="1"/>
</dbReference>
<dbReference type="FunFam" id="1.20.58.1930:FF:000001">
    <property type="entry name" value="Erythrocyte membrane protein 1, PfEMP1"/>
    <property type="match status" value="1"/>
</dbReference>
<evidence type="ECO:0000259" key="3">
    <source>
        <dbReference type="Pfam" id="PF03011"/>
    </source>
</evidence>
<feature type="compositionally biased region" description="Acidic residues" evidence="1">
    <location>
        <begin position="831"/>
        <end position="858"/>
    </location>
</feature>
<dbReference type="Pfam" id="PF15447">
    <property type="entry name" value="NTS"/>
    <property type="match status" value="1"/>
</dbReference>
<dbReference type="Pfam" id="PF18562">
    <property type="entry name" value="CIDR1_gamma"/>
    <property type="match status" value="1"/>
</dbReference>
<evidence type="ECO:0000256" key="2">
    <source>
        <dbReference type="SAM" id="Phobius"/>
    </source>
</evidence>
<dbReference type="InterPro" id="IPR008602">
    <property type="entry name" value="Duffy-antigen-binding"/>
</dbReference>
<reference evidence="8 9" key="2">
    <citation type="submission" date="2013-02" db="EMBL/GenBank/DDBJ databases">
        <title>The Genome Sequence of Plasmodium falciparum MaliPS096_E11.</title>
        <authorList>
            <consortium name="The Broad Institute Genome Sequencing Platform"/>
            <consortium name="The Broad Institute Genome Sequencing Center for Infectious Disease"/>
            <person name="Neafsey D."/>
            <person name="Cheeseman I."/>
            <person name="Volkman S."/>
            <person name="Adams J."/>
            <person name="Walker B."/>
            <person name="Young S.K."/>
            <person name="Zeng Q."/>
            <person name="Gargeya S."/>
            <person name="Fitzgerald M."/>
            <person name="Haas B."/>
            <person name="Abouelleil A."/>
            <person name="Alvarado L."/>
            <person name="Arachchi H.M."/>
            <person name="Berlin A.M."/>
            <person name="Chapman S.B."/>
            <person name="Dewar J."/>
            <person name="Goldberg J."/>
            <person name="Griggs A."/>
            <person name="Gujja S."/>
            <person name="Hansen M."/>
            <person name="Howarth C."/>
            <person name="Imamovic A."/>
            <person name="Larimer J."/>
            <person name="McCowan C."/>
            <person name="Murphy C."/>
            <person name="Neiman D."/>
            <person name="Pearson M."/>
            <person name="Priest M."/>
            <person name="Roberts A."/>
            <person name="Saif S."/>
            <person name="Shea T."/>
            <person name="Sisk P."/>
            <person name="Sykes S."/>
            <person name="Wortman J."/>
            <person name="Nusbaum C."/>
            <person name="Birren B."/>
        </authorList>
    </citation>
    <scope>NUCLEOTIDE SEQUENCE [LARGE SCALE GENOMIC DNA]</scope>
    <source>
        <strain evidence="8 9">MaliPS096_E11</strain>
    </source>
</reference>
<feature type="compositionally biased region" description="Low complexity" evidence="1">
    <location>
        <begin position="964"/>
        <end position="981"/>
    </location>
</feature>
<gene>
    <name evidence="8" type="ORF">PFMALIP_05956</name>
</gene>
<sequence>MARGGSPQGGGGSSGEDDKDAKNLLDSIGEKVYREKVKDDAKTYDSYLKGNLASASIFGVEGAHTTNPCNLKNEYDKLINGSGVAPRGHPCRSANGNGETVRYSKERVDEYDNKKIKCSNGSNGKDEGACASFRRLHLCNKNFPNMNSKDSSKAKNDLLVDVCMAAKYEGESLKTYRDQYDATYPGSGSTFTMCTMLARSFADIGDIIRGKDLYRRDKGEKKKLEEHLKTIFGKIYKDLKTENGALQARYNGDDNNNYSKLREDWWTANRATVWKAITCSKELNNSAYFRPTCSHVDGRGGAQANKYCRCNGDNPDDDNPNIDPPTYFDYVPQYLRWFEEWAEDFCRKKKKYVNIVKKYCRGKYQDADRYCSRNGFDCEKTISRIGKVRMGKGCTDCFFACYPYEKWIDNQRKQFLKQKKQCENEISGNSRQRRGTTTTNYEGYEKQFYEELKTKGGVDAFLEKLNEEDVCKKVDDDKGGTIHFENVKSSSDSTSGASGTNNKNEGTFYRSDYCQPCPDCGVRHNGQGEFVDKETKEKKCAGQILYKPKNPKEGTPINFLYSGDEETEIGKKLKAFCLTQNGNSGNASSGVGGSGTSGSNELYQKWTCYHVSQLVKVQKEEGVEDEDDVPGGGGLCILKNERSETNSQNNHADIQKTFHNFFYYWVAHMLKDSIYWRTKKIKKCLENGKTMKCRNGCNSDCGCFEKWVEQKKNEWKPIKQHFYKQPNIPKGGYFITLELNLEEEFLKEGSQSRDEDAKETKRIKEMFDKKPKPKKIDDTSNDETILDFLLQVELNDATECKKCEEQKTQPDTSLGRAETGTDDNIITPANQDDEDEEDEEEEDSEAEAKEEEEEEEDGDSHQKGTEDPAKEAKVKEGTTPGPSVTPAGPPVDVCKIVDDLFKKTESLQAACSLKYGKNAPTSWKCISDSGVTATGGSICVPPRRRKLYIGKIKEWAGITVNGDSSESSGSASKQAQQSAEANGASTTATTNELPEAPLRRAFVESAAVETFFLWDRYKKEWKARHATPEVGAGLGNSNSDDKDKDPQEELQKSGTIPTDFLRQMFYTLADYKDILFSGGTSDSGNTNGSNNNNIVLEASGSTQDEKAKMEKIQQKLKTFFSNSGEQPSTGTPPGKTSVKDPKTWWETNGEYIWKGMIYALTYKDNTDSSEKGTPLKQDDNLKEALWEDTKKKPKKDEYEYDKVKLDEHSGTEAKSAKAPKAAAKEEPTTLKNFVERPPYFRYLEEWGQNFCKERKKRLEEVRKACREKDNGDPTFCSGDGHDCTDNDRKYNNMLADLDCRPCYEQCRKYRKWIDIKFEEYHKQEKKYQGEYDKLNGNSNGDYQKFYDQIEQKITVDKFLAALKHCKDDQGGEEKVTKEDKKNNEIKFEEPLQTFSRSTYCKTCPPNEVNCSRRRRGQDPCKVNFNGNEWQSVFNSINGNGGNSTTIDVHMIDRRGPFIEKYLEKSDKSFKDLFKTSRLFKAIREQEWECRFNKDEDKDVCKLDKFDQEVDLNQHTTFKVLLIYWLEDFIEGYYLLKKKKIIEQCTQNKEHICDEGCEGKYKCVKEWVEKKKKEWEEIKTYFNKQNRDEAYNIKYTVESLLGNLIPRMDLVNDKGKVTKLSQFDKSCGCSASANVQKDNNQDAIDCMITNLQKKIEECKQKHTQTSDTECSETALPQMLEDETLDDDIQTEEVKAPNICPNQVEDKKKEEEGDDCERAEAPRPAPTPAPAPAPAPAEPAQDTESEKREEPPPQLQSDEPSKPIGDILSSTIPFGIAIALTSIVFLFLK</sequence>
<evidence type="ECO:0000259" key="7">
    <source>
        <dbReference type="Pfam" id="PF22672"/>
    </source>
</evidence>
<feature type="region of interest" description="Disordered" evidence="1">
    <location>
        <begin position="1690"/>
        <end position="1766"/>
    </location>
</feature>
<dbReference type="InterPro" id="IPR004258">
    <property type="entry name" value="DBL"/>
</dbReference>
<feature type="domain" description="Duffy-binding-like" evidence="7">
    <location>
        <begin position="1245"/>
        <end position="1397"/>
    </location>
</feature>
<evidence type="ECO:0000313" key="9">
    <source>
        <dbReference type="Proteomes" id="UP000030699"/>
    </source>
</evidence>
<dbReference type="Pfam" id="PF03011">
    <property type="entry name" value="PFEMP"/>
    <property type="match status" value="2"/>
</dbReference>
<evidence type="ECO:0000259" key="4">
    <source>
        <dbReference type="Pfam" id="PF05424"/>
    </source>
</evidence>
<feature type="domain" description="Duffy-binding-like" evidence="7">
    <location>
        <begin position="340"/>
        <end position="488"/>
    </location>
</feature>
<protein>
    <recommendedName>
        <fullName evidence="10">Duffy-binding-like domain-containing protein</fullName>
    </recommendedName>
</protein>
<feature type="compositionally biased region" description="Polar residues" evidence="1">
    <location>
        <begin position="1115"/>
        <end position="1131"/>
    </location>
</feature>
<feature type="compositionally biased region" description="Pro residues" evidence="1">
    <location>
        <begin position="1721"/>
        <end position="1735"/>
    </location>
</feature>
<dbReference type="GO" id="GO:0016020">
    <property type="term" value="C:membrane"/>
    <property type="evidence" value="ECO:0007669"/>
    <property type="project" value="InterPro"/>
</dbReference>
<accession>A0A024WFU9</accession>
<dbReference type="FunFam" id="1.20.58.830:FF:000003">
    <property type="entry name" value="Erythrocyte membrane protein 1, PfEMP1"/>
    <property type="match status" value="1"/>
</dbReference>
<feature type="region of interest" description="Disordered" evidence="1">
    <location>
        <begin position="1207"/>
        <end position="1229"/>
    </location>
</feature>
<dbReference type="InterPro" id="IPR042202">
    <property type="entry name" value="Duffy-ag-bd_sf"/>
</dbReference>
<feature type="compositionally biased region" description="Gly residues" evidence="1">
    <location>
        <begin position="1"/>
        <end position="14"/>
    </location>
</feature>
<feature type="region of interest" description="Disordered" evidence="1">
    <location>
        <begin position="747"/>
        <end position="779"/>
    </location>
</feature>
<reference evidence="8 9" key="1">
    <citation type="submission" date="2013-02" db="EMBL/GenBank/DDBJ databases">
        <title>The Genome Annotation of Plasmodium falciparum MaliPS096_E11.</title>
        <authorList>
            <consortium name="The Broad Institute Genome Sequencing Platform"/>
            <consortium name="The Broad Institute Genome Sequencing Center for Infectious Disease"/>
            <person name="Neafsey D."/>
            <person name="Hoffman S."/>
            <person name="Volkman S."/>
            <person name="Rosenthal P."/>
            <person name="Walker B."/>
            <person name="Young S.K."/>
            <person name="Zeng Q."/>
            <person name="Gargeya S."/>
            <person name="Fitzgerald M."/>
            <person name="Haas B."/>
            <person name="Abouelleil A."/>
            <person name="Allen A.W."/>
            <person name="Alvarado L."/>
            <person name="Arachchi H.M."/>
            <person name="Berlin A.M."/>
            <person name="Chapman S.B."/>
            <person name="Gainer-Dewar J."/>
            <person name="Goldberg J."/>
            <person name="Griggs A."/>
            <person name="Gujja S."/>
            <person name="Hansen M."/>
            <person name="Howarth C."/>
            <person name="Imamovic A."/>
            <person name="Ireland A."/>
            <person name="Larimer J."/>
            <person name="McCowan C."/>
            <person name="Murphy C."/>
            <person name="Pearson M."/>
            <person name="Poon T.W."/>
            <person name="Priest M."/>
            <person name="Roberts A."/>
            <person name="Saif S."/>
            <person name="Shea T."/>
            <person name="Sisk P."/>
            <person name="Sykes S."/>
            <person name="Wortman J."/>
            <person name="Nusbaum C."/>
            <person name="Birren B."/>
        </authorList>
    </citation>
    <scope>NUCLEOTIDE SEQUENCE [LARGE SCALE GENOMIC DNA]</scope>
    <source>
        <strain evidence="8 9">MaliPS096_E11</strain>
    </source>
</reference>
<dbReference type="FunFam" id="1.20.58.830:FF:000002">
    <property type="entry name" value="Erythrocyte membrane protein 1, PfEMP1"/>
    <property type="match status" value="1"/>
</dbReference>
<feature type="transmembrane region" description="Helical" evidence="2">
    <location>
        <begin position="1765"/>
        <end position="1786"/>
    </location>
</feature>
<feature type="domain" description="Duffy-antigen binding" evidence="4">
    <location>
        <begin position="128"/>
        <end position="336"/>
    </location>
</feature>
<dbReference type="Gene3D" id="1.20.58.830">
    <property type="match status" value="3"/>
</dbReference>